<dbReference type="PROSITE" id="PS50090">
    <property type="entry name" value="MYB_LIKE"/>
    <property type="match status" value="1"/>
</dbReference>
<sequence length="493" mass="56114">MTVTHRKQFGARYLCDACRKDVSDIARIACAVCEDFDLCVECFASGVEVAQHKNNHPYRVMETLTFPVYEYSWNAEEELLMMEGFEKYGMGNWSDVAEHIGTKTPAMVEEHYYNVFVNSSRWPLPEDDIEFPREPIPRRRPPALGTSNPLTVDPVKKSKPISSTPCNHDIAGYMPGRGEFDQDYGDNLDEACVKELVFDDKDSEDDKQLKLMIMDIYNDKLDRKAERKRFVFDRGLQEYKTVQAEERKMNAEDKAMLAQHKVFGRFQTPSDFDLLIHGFKVEAELRAKVERLQEYRRAGLTTFDQARLYEDNRPKHKNNKPVTAYMPPPPPLPEIVLRTTPRVPTRRASTLPAAAASADSNGDMSTPDAPSSSSAAGTSASSNPTASSSKPLRRQPRPIDISNADGVEMLDPEERALCSQLRLLPRSYLVFKHKLLAEVQRRNGAPIKRREARQFWAVDVNKTSKIFNFFVDRGWIPDDGRQSTRTRGHEGEA</sequence>
<dbReference type="InterPro" id="IPR007526">
    <property type="entry name" value="SWIRM"/>
</dbReference>
<dbReference type="GO" id="GO:0006357">
    <property type="term" value="P:regulation of transcription by RNA polymerase II"/>
    <property type="evidence" value="ECO:0007669"/>
    <property type="project" value="InterPro"/>
</dbReference>
<dbReference type="SUPFAM" id="SSF46689">
    <property type="entry name" value="Homeodomain-like"/>
    <property type="match status" value="2"/>
</dbReference>
<keyword evidence="2" id="KW-0479">Metal-binding</keyword>
<evidence type="ECO:0000256" key="2">
    <source>
        <dbReference type="ARBA" id="ARBA00022723"/>
    </source>
</evidence>
<accession>A0A1Y2I2Z7</accession>
<keyword evidence="7 8" id="KW-0539">Nucleus</keyword>
<feature type="domain" description="SANT" evidence="14">
    <location>
        <begin position="68"/>
        <end position="120"/>
    </location>
</feature>
<evidence type="ECO:0000256" key="6">
    <source>
        <dbReference type="ARBA" id="ARBA00023163"/>
    </source>
</evidence>
<dbReference type="OrthoDB" id="270417at2759"/>
<dbReference type="FunFam" id="1.10.10.10:FF:000087">
    <property type="entry name" value="Transcriptional adapter 2"/>
    <property type="match status" value="1"/>
</dbReference>
<evidence type="ECO:0000256" key="9">
    <source>
        <dbReference type="PROSITE-ProRule" id="PRU00228"/>
    </source>
</evidence>
<feature type="domain" description="SWIRM" evidence="13">
    <location>
        <begin position="390"/>
        <end position="487"/>
    </location>
</feature>
<evidence type="ECO:0000256" key="5">
    <source>
        <dbReference type="ARBA" id="ARBA00023015"/>
    </source>
</evidence>
<dbReference type="InterPro" id="IPR043145">
    <property type="entry name" value="Znf_ZZ_sf"/>
</dbReference>
<dbReference type="CDD" id="cd00167">
    <property type="entry name" value="SANT"/>
    <property type="match status" value="1"/>
</dbReference>
<dbReference type="GO" id="GO:0070461">
    <property type="term" value="C:SAGA-type complex"/>
    <property type="evidence" value="ECO:0007669"/>
    <property type="project" value="TreeGrafter"/>
</dbReference>
<dbReference type="Gene3D" id="1.10.10.10">
    <property type="entry name" value="Winged helix-like DNA-binding domain superfamily/Winged helix DNA-binding domain"/>
    <property type="match status" value="1"/>
</dbReference>
<evidence type="ECO:0000259" key="15">
    <source>
        <dbReference type="PROSITE" id="PS51294"/>
    </source>
</evidence>
<feature type="compositionally biased region" description="Low complexity" evidence="10">
    <location>
        <begin position="338"/>
        <end position="358"/>
    </location>
</feature>
<keyword evidence="5 8" id="KW-0805">Transcription regulation</keyword>
<keyword evidence="4" id="KW-0862">Zinc</keyword>
<dbReference type="Proteomes" id="UP000193411">
    <property type="component" value="Unassembled WGS sequence"/>
</dbReference>
<feature type="domain" description="Myb-like" evidence="11">
    <location>
        <begin position="72"/>
        <end position="116"/>
    </location>
</feature>
<evidence type="ECO:0000256" key="8">
    <source>
        <dbReference type="PIRNR" id="PIRNR025024"/>
    </source>
</evidence>
<dbReference type="STRING" id="765915.A0A1Y2I2Z7"/>
<dbReference type="GO" id="GO:0008270">
    <property type="term" value="F:zinc ion binding"/>
    <property type="evidence" value="ECO:0007669"/>
    <property type="project" value="UniProtKB-KW"/>
</dbReference>
<feature type="compositionally biased region" description="Low complexity" evidence="10">
    <location>
        <begin position="365"/>
        <end position="389"/>
    </location>
</feature>
<comment type="subcellular location">
    <subcellularLocation>
        <location evidence="1 8">Nucleus</location>
    </subcellularLocation>
</comment>
<dbReference type="PROSITE" id="PS01357">
    <property type="entry name" value="ZF_ZZ_1"/>
    <property type="match status" value="1"/>
</dbReference>
<gene>
    <name evidence="16" type="ORF">BCR44DRAFT_61542</name>
</gene>
<dbReference type="SMART" id="SM00291">
    <property type="entry name" value="ZnF_ZZ"/>
    <property type="match status" value="1"/>
</dbReference>
<feature type="region of interest" description="Disordered" evidence="10">
    <location>
        <begin position="133"/>
        <end position="168"/>
    </location>
</feature>
<comment type="caution">
    <text evidence="16">The sequence shown here is derived from an EMBL/GenBank/DDBJ whole genome shotgun (WGS) entry which is preliminary data.</text>
</comment>
<dbReference type="SMART" id="SM00717">
    <property type="entry name" value="SANT"/>
    <property type="match status" value="1"/>
</dbReference>
<evidence type="ECO:0000256" key="1">
    <source>
        <dbReference type="ARBA" id="ARBA00004123"/>
    </source>
</evidence>
<dbReference type="InterPro" id="IPR009057">
    <property type="entry name" value="Homeodomain-like_sf"/>
</dbReference>
<name>A0A1Y2I2Z7_9FUNG</name>
<dbReference type="FunFam" id="3.30.60.90:FF:000008">
    <property type="entry name" value="Transcriptional adapter 2"/>
    <property type="match status" value="1"/>
</dbReference>
<dbReference type="Pfam" id="PF25299">
    <property type="entry name" value="ZZ_ADA2"/>
    <property type="match status" value="1"/>
</dbReference>
<dbReference type="PROSITE" id="PS50135">
    <property type="entry name" value="ZF_ZZ_2"/>
    <property type="match status" value="1"/>
</dbReference>
<dbReference type="InterPro" id="IPR017884">
    <property type="entry name" value="SANT_dom"/>
</dbReference>
<feature type="domain" description="HTH myb-type" evidence="15">
    <location>
        <begin position="72"/>
        <end position="120"/>
    </location>
</feature>
<evidence type="ECO:0000256" key="3">
    <source>
        <dbReference type="ARBA" id="ARBA00022771"/>
    </source>
</evidence>
<keyword evidence="3 9" id="KW-0863">Zinc-finger</keyword>
<evidence type="ECO:0000259" key="13">
    <source>
        <dbReference type="PROSITE" id="PS50934"/>
    </source>
</evidence>
<dbReference type="InterPro" id="IPR000433">
    <property type="entry name" value="Znf_ZZ"/>
</dbReference>
<dbReference type="InterPro" id="IPR041983">
    <property type="entry name" value="ADA2-like_ZZ"/>
</dbReference>
<keyword evidence="17" id="KW-1185">Reference proteome</keyword>
<dbReference type="GO" id="GO:0006338">
    <property type="term" value="P:chromatin remodeling"/>
    <property type="evidence" value="ECO:0007669"/>
    <property type="project" value="TreeGrafter"/>
</dbReference>
<dbReference type="EMBL" id="MCFL01000003">
    <property type="protein sequence ID" value="ORZ40343.1"/>
    <property type="molecule type" value="Genomic_DNA"/>
</dbReference>
<dbReference type="PIRSF" id="PIRSF025024">
    <property type="entry name" value="Transcriptional_adaptor_2"/>
    <property type="match status" value="1"/>
</dbReference>
<dbReference type="CDD" id="cd02335">
    <property type="entry name" value="ZZ_ADA2"/>
    <property type="match status" value="1"/>
</dbReference>
<dbReference type="AlphaFoldDB" id="A0A1Y2I2Z7"/>
<protein>
    <recommendedName>
        <fullName evidence="8">Transcriptional adapter 2</fullName>
    </recommendedName>
</protein>
<dbReference type="InterPro" id="IPR036388">
    <property type="entry name" value="WH-like_DNA-bd_sf"/>
</dbReference>
<dbReference type="Pfam" id="PF04433">
    <property type="entry name" value="SWIRM"/>
    <property type="match status" value="1"/>
</dbReference>
<reference evidence="16 17" key="1">
    <citation type="submission" date="2016-07" db="EMBL/GenBank/DDBJ databases">
        <title>Pervasive Adenine N6-methylation of Active Genes in Fungi.</title>
        <authorList>
            <consortium name="DOE Joint Genome Institute"/>
            <person name="Mondo S.J."/>
            <person name="Dannebaum R.O."/>
            <person name="Kuo R.C."/>
            <person name="Labutti K."/>
            <person name="Haridas S."/>
            <person name="Kuo A."/>
            <person name="Salamov A."/>
            <person name="Ahrendt S.R."/>
            <person name="Lipzen A."/>
            <person name="Sullivan W."/>
            <person name="Andreopoulos W.B."/>
            <person name="Clum A."/>
            <person name="Lindquist E."/>
            <person name="Daum C."/>
            <person name="Ramamoorthy G.K."/>
            <person name="Gryganskyi A."/>
            <person name="Culley D."/>
            <person name="Magnuson J.K."/>
            <person name="James T.Y."/>
            <person name="O'Malley M.A."/>
            <person name="Stajich J.E."/>
            <person name="Spatafora J.W."/>
            <person name="Visel A."/>
            <person name="Grigoriev I.V."/>
        </authorList>
    </citation>
    <scope>NUCLEOTIDE SEQUENCE [LARGE SCALE GENOMIC DNA]</scope>
    <source>
        <strain evidence="16 17">PL171</strain>
    </source>
</reference>
<organism evidence="16 17">
    <name type="scientific">Catenaria anguillulae PL171</name>
    <dbReference type="NCBI Taxonomy" id="765915"/>
    <lineage>
        <taxon>Eukaryota</taxon>
        <taxon>Fungi</taxon>
        <taxon>Fungi incertae sedis</taxon>
        <taxon>Blastocladiomycota</taxon>
        <taxon>Blastocladiomycetes</taxon>
        <taxon>Blastocladiales</taxon>
        <taxon>Catenariaceae</taxon>
        <taxon>Catenaria</taxon>
    </lineage>
</organism>
<evidence type="ECO:0000259" key="11">
    <source>
        <dbReference type="PROSITE" id="PS50090"/>
    </source>
</evidence>
<evidence type="ECO:0000313" key="17">
    <source>
        <dbReference type="Proteomes" id="UP000193411"/>
    </source>
</evidence>
<dbReference type="GO" id="GO:0005634">
    <property type="term" value="C:nucleus"/>
    <property type="evidence" value="ECO:0007669"/>
    <property type="project" value="UniProtKB-SubCell"/>
</dbReference>
<feature type="region of interest" description="Disordered" evidence="10">
    <location>
        <begin position="308"/>
        <end position="406"/>
    </location>
</feature>
<dbReference type="PROSITE" id="PS50934">
    <property type="entry name" value="SWIRM"/>
    <property type="match status" value="1"/>
</dbReference>
<keyword evidence="6 8" id="KW-0804">Transcription</keyword>
<dbReference type="Pfam" id="PF22941">
    <property type="entry name" value="TADA2A-like_3rd"/>
    <property type="match status" value="1"/>
</dbReference>
<dbReference type="InterPro" id="IPR055141">
    <property type="entry name" value="TADA2A_B-like_dom"/>
</dbReference>
<feature type="domain" description="ZZ-type" evidence="12">
    <location>
        <begin position="10"/>
        <end position="66"/>
    </location>
</feature>
<evidence type="ECO:0000256" key="4">
    <source>
        <dbReference type="ARBA" id="ARBA00022833"/>
    </source>
</evidence>
<evidence type="ECO:0000256" key="10">
    <source>
        <dbReference type="SAM" id="MobiDB-lite"/>
    </source>
</evidence>
<evidence type="ECO:0000256" key="7">
    <source>
        <dbReference type="ARBA" id="ARBA00023242"/>
    </source>
</evidence>
<dbReference type="InterPro" id="IPR016827">
    <property type="entry name" value="Ada2/TADA2"/>
</dbReference>
<evidence type="ECO:0000259" key="12">
    <source>
        <dbReference type="PROSITE" id="PS50135"/>
    </source>
</evidence>
<proteinExistence type="predicted"/>
<dbReference type="Gene3D" id="3.30.60.90">
    <property type="match status" value="1"/>
</dbReference>
<dbReference type="PROSITE" id="PS51293">
    <property type="entry name" value="SANT"/>
    <property type="match status" value="1"/>
</dbReference>
<dbReference type="GO" id="GO:0003682">
    <property type="term" value="F:chromatin binding"/>
    <property type="evidence" value="ECO:0007669"/>
    <property type="project" value="TreeGrafter"/>
</dbReference>
<dbReference type="InterPro" id="IPR001005">
    <property type="entry name" value="SANT/Myb"/>
</dbReference>
<dbReference type="Pfam" id="PF00249">
    <property type="entry name" value="Myb_DNA-binding"/>
    <property type="match status" value="1"/>
</dbReference>
<dbReference type="PANTHER" id="PTHR12374">
    <property type="entry name" value="TRANSCRIPTIONAL ADAPTOR 2 ADA2 -RELATED"/>
    <property type="match status" value="1"/>
</dbReference>
<dbReference type="Gene3D" id="1.10.10.60">
    <property type="entry name" value="Homeodomain-like"/>
    <property type="match status" value="1"/>
</dbReference>
<dbReference type="GO" id="GO:0003713">
    <property type="term" value="F:transcription coactivator activity"/>
    <property type="evidence" value="ECO:0007669"/>
    <property type="project" value="InterPro"/>
</dbReference>
<dbReference type="SUPFAM" id="SSF57850">
    <property type="entry name" value="RING/U-box"/>
    <property type="match status" value="1"/>
</dbReference>
<dbReference type="InterPro" id="IPR017930">
    <property type="entry name" value="Myb_dom"/>
</dbReference>
<evidence type="ECO:0000259" key="14">
    <source>
        <dbReference type="PROSITE" id="PS51293"/>
    </source>
</evidence>
<dbReference type="PROSITE" id="PS51294">
    <property type="entry name" value="HTH_MYB"/>
    <property type="match status" value="1"/>
</dbReference>
<dbReference type="PANTHER" id="PTHR12374:SF20">
    <property type="entry name" value="TRANSCRIPTIONAL ADAPTER 2-ALPHA"/>
    <property type="match status" value="1"/>
</dbReference>
<evidence type="ECO:0000313" key="16">
    <source>
        <dbReference type="EMBL" id="ORZ40343.1"/>
    </source>
</evidence>